<feature type="domain" description="DAGKc" evidence="1">
    <location>
        <begin position="17"/>
        <end position="124"/>
    </location>
</feature>
<dbReference type="EMBL" id="LBVS01000012">
    <property type="protein sequence ID" value="KKQ90457.1"/>
    <property type="molecule type" value="Genomic_DNA"/>
</dbReference>
<proteinExistence type="predicted"/>
<evidence type="ECO:0000259" key="1">
    <source>
        <dbReference type="Pfam" id="PF00781"/>
    </source>
</evidence>
<dbReference type="GO" id="GO:0016301">
    <property type="term" value="F:kinase activity"/>
    <property type="evidence" value="ECO:0007669"/>
    <property type="project" value="InterPro"/>
</dbReference>
<evidence type="ECO:0000313" key="2">
    <source>
        <dbReference type="EMBL" id="KKQ90457.1"/>
    </source>
</evidence>
<dbReference type="SUPFAM" id="SSF111331">
    <property type="entry name" value="NAD kinase/diacylglycerol kinase-like"/>
    <property type="match status" value="1"/>
</dbReference>
<dbReference type="Pfam" id="PF00781">
    <property type="entry name" value="DAGK_cat"/>
    <property type="match status" value="1"/>
</dbReference>
<comment type="caution">
    <text evidence="2">The sequence shown here is derived from an EMBL/GenBank/DDBJ whole genome shotgun (WGS) entry which is preliminary data.</text>
</comment>
<dbReference type="InterPro" id="IPR016064">
    <property type="entry name" value="NAD/diacylglycerol_kinase_sf"/>
</dbReference>
<evidence type="ECO:0000313" key="3">
    <source>
        <dbReference type="Proteomes" id="UP000033862"/>
    </source>
</evidence>
<gene>
    <name evidence="2" type="ORF">UT15_C0012G0013</name>
</gene>
<dbReference type="STRING" id="1618332.UT15_C0012G0013"/>
<dbReference type="Proteomes" id="UP000033862">
    <property type="component" value="Unassembled WGS sequence"/>
</dbReference>
<sequence>MYYYILAPQKGKAYIRQEKIKDILGDLGIAGETVSPSPARTIEELTHLGVIKGYSTIVAVGPEGLANKVITVLASQKTAKNVVLGIIPDNFDSVIAQKIGVKDLYSACNALKERRLETMDICQIEPNKFFLTEAIVESFRNQEVYFSIDNLKGKVMVNRIVIKPGLEIFFHDKSLEGSTPSRFFRWLFGKKQVDIFSSNFRTKRVRLESQNNLPVKVSGEIVAKMPVTINNRSRILKIIVARDKIKTKN</sequence>
<dbReference type="InterPro" id="IPR017438">
    <property type="entry name" value="ATP-NAD_kinase_N"/>
</dbReference>
<name>A0A0G0LHB6_9BACT</name>
<protein>
    <recommendedName>
        <fullName evidence="1">DAGKc domain-containing protein</fullName>
    </recommendedName>
</protein>
<organism evidence="2 3">
    <name type="scientific">Berkelbacteria bacterium GW2011_GWA1_39_10</name>
    <dbReference type="NCBI Taxonomy" id="1618332"/>
    <lineage>
        <taxon>Bacteria</taxon>
        <taxon>Candidatus Berkelbacteria</taxon>
    </lineage>
</organism>
<dbReference type="AlphaFoldDB" id="A0A0G0LHB6"/>
<reference evidence="2 3" key="1">
    <citation type="journal article" date="2015" name="Nature">
        <title>rRNA introns, odd ribosomes, and small enigmatic genomes across a large radiation of phyla.</title>
        <authorList>
            <person name="Brown C.T."/>
            <person name="Hug L.A."/>
            <person name="Thomas B.C."/>
            <person name="Sharon I."/>
            <person name="Castelle C.J."/>
            <person name="Singh A."/>
            <person name="Wilkins M.J."/>
            <person name="Williams K.H."/>
            <person name="Banfield J.F."/>
        </authorList>
    </citation>
    <scope>NUCLEOTIDE SEQUENCE [LARGE SCALE GENOMIC DNA]</scope>
</reference>
<dbReference type="InterPro" id="IPR001206">
    <property type="entry name" value="Diacylglycerol_kinase_cat_dom"/>
</dbReference>
<dbReference type="Gene3D" id="3.40.50.10330">
    <property type="entry name" value="Probable inorganic polyphosphate/atp-NAD kinase, domain 1"/>
    <property type="match status" value="1"/>
</dbReference>
<accession>A0A0G0LHB6</accession>